<gene>
    <name evidence="6" type="primary">ligD</name>
    <name evidence="6" type="ORF">RBB81_00460</name>
</gene>
<dbReference type="RefSeq" id="WP_353070783.1">
    <property type="nucleotide sequence ID" value="NZ_CP132937.1"/>
</dbReference>
<dbReference type="Pfam" id="PF04679">
    <property type="entry name" value="DNA_ligase_A_C"/>
    <property type="match status" value="1"/>
</dbReference>
<dbReference type="SUPFAM" id="SSF50249">
    <property type="entry name" value="Nucleic acid-binding proteins"/>
    <property type="match status" value="1"/>
</dbReference>
<accession>A0AAU7YVC8</accession>
<sequence length="324" mass="36383">MARKSLSPHQTATFVESMECLPVTKIPEGREWTYEIKLDGYRIEVVRTGGGTTLYSRRQNVLNHKFHYIAKALDYLPADTVLDGELVAMGPDGKPNFNLLQNFKSAESHITYYAFDVLMHKGRDLTHVPLSERRALLRMVLKPSDHVALSEVSDRTAAEMLKFVKSHGLEGVVAKRSDSVYQPGLRTGLWTKHRVNLGQEFVIGGYTPGTHGFDALIVGFYRGGELIYAARVRAGLVPATRRAVFEKIKHLKAAKCPFANLPELSDGRWGAGLTAEKMKECVWLEPEAVAQIAFLEWTGANHLRHTKFVALRDDKDPKRVVRET</sequence>
<dbReference type="Pfam" id="PF01068">
    <property type="entry name" value="DNA_ligase_A_M"/>
    <property type="match status" value="1"/>
</dbReference>
<dbReference type="PROSITE" id="PS50160">
    <property type="entry name" value="DNA_LIGASE_A3"/>
    <property type="match status" value="1"/>
</dbReference>
<keyword evidence="3 6" id="KW-0436">Ligase</keyword>
<dbReference type="CDD" id="cd07971">
    <property type="entry name" value="OBF_DNA_ligase_LigD"/>
    <property type="match status" value="1"/>
</dbReference>
<comment type="catalytic activity">
    <reaction evidence="4">
        <text>ATP + (deoxyribonucleotide)n-3'-hydroxyl + 5'-phospho-(deoxyribonucleotide)m = (deoxyribonucleotide)n+m + AMP + diphosphate.</text>
        <dbReference type="EC" id="6.5.1.1"/>
    </reaction>
</comment>
<dbReference type="InterPro" id="IPR012340">
    <property type="entry name" value="NA-bd_OB-fold"/>
</dbReference>
<reference evidence="6" key="2">
    <citation type="journal article" date="2024" name="Environ. Microbiol.">
        <title>Genome analysis and description of Tunturibacter gen. nov. expands the diversity of Terriglobia in tundra soils.</title>
        <authorList>
            <person name="Messyasz A."/>
            <person name="Mannisto M.K."/>
            <person name="Kerkhof L.J."/>
            <person name="Haggblom M.M."/>
        </authorList>
    </citation>
    <scope>NUCLEOTIDE SEQUENCE</scope>
    <source>
        <strain evidence="6">M8UP39</strain>
    </source>
</reference>
<organism evidence="6">
    <name type="scientific">Tunturiibacter gelidiferens</name>
    <dbReference type="NCBI Taxonomy" id="3069689"/>
    <lineage>
        <taxon>Bacteria</taxon>
        <taxon>Pseudomonadati</taxon>
        <taxon>Acidobacteriota</taxon>
        <taxon>Terriglobia</taxon>
        <taxon>Terriglobales</taxon>
        <taxon>Acidobacteriaceae</taxon>
        <taxon>Tunturiibacter</taxon>
    </lineage>
</organism>
<dbReference type="InterPro" id="IPR012309">
    <property type="entry name" value="DNA_ligase_ATP-dep_C"/>
</dbReference>
<dbReference type="NCBIfam" id="TIGR02779">
    <property type="entry name" value="NHEJ_ligase_lig"/>
    <property type="match status" value="1"/>
</dbReference>
<dbReference type="GO" id="GO:0003910">
    <property type="term" value="F:DNA ligase (ATP) activity"/>
    <property type="evidence" value="ECO:0007669"/>
    <property type="project" value="UniProtKB-EC"/>
</dbReference>
<reference evidence="6" key="1">
    <citation type="submission" date="2023-08" db="EMBL/GenBank/DDBJ databases">
        <authorList>
            <person name="Messyasz A."/>
            <person name="Mannisto M.K."/>
            <person name="Kerkhof L.J."/>
            <person name="Haggblom M."/>
        </authorList>
    </citation>
    <scope>NUCLEOTIDE SEQUENCE</scope>
    <source>
        <strain evidence="6">M8UP39</strain>
        <plasmid evidence="6">unnamed</plasmid>
    </source>
</reference>
<protein>
    <recommendedName>
        <fullName evidence="2">DNA ligase (ATP)</fullName>
        <ecNumber evidence="2">6.5.1.1</ecNumber>
    </recommendedName>
</protein>
<dbReference type="SUPFAM" id="SSF56091">
    <property type="entry name" value="DNA ligase/mRNA capping enzyme, catalytic domain"/>
    <property type="match status" value="1"/>
</dbReference>
<comment type="similarity">
    <text evidence="1">Belongs to the ATP-dependent DNA ligase family.</text>
</comment>
<dbReference type="InterPro" id="IPR014146">
    <property type="entry name" value="LigD_ligase_dom"/>
</dbReference>
<proteinExistence type="inferred from homology"/>
<dbReference type="InterPro" id="IPR012310">
    <property type="entry name" value="DNA_ligase_ATP-dep_cent"/>
</dbReference>
<dbReference type="PANTHER" id="PTHR45674:SF4">
    <property type="entry name" value="DNA LIGASE 1"/>
    <property type="match status" value="1"/>
</dbReference>
<dbReference type="InterPro" id="IPR050191">
    <property type="entry name" value="ATP-dep_DNA_ligase"/>
</dbReference>
<dbReference type="Gene3D" id="3.30.470.30">
    <property type="entry name" value="DNA ligase/mRNA capping enzyme"/>
    <property type="match status" value="1"/>
</dbReference>
<keyword evidence="6" id="KW-0614">Plasmid</keyword>
<dbReference type="EC" id="6.5.1.1" evidence="2"/>
<dbReference type="KEGG" id="tgi:RBB81_00460"/>
<evidence type="ECO:0000313" key="6">
    <source>
        <dbReference type="EMBL" id="XCB20329.1"/>
    </source>
</evidence>
<dbReference type="EMBL" id="CP132937">
    <property type="protein sequence ID" value="XCB20329.1"/>
    <property type="molecule type" value="Genomic_DNA"/>
</dbReference>
<evidence type="ECO:0000256" key="2">
    <source>
        <dbReference type="ARBA" id="ARBA00012727"/>
    </source>
</evidence>
<evidence type="ECO:0000256" key="4">
    <source>
        <dbReference type="ARBA" id="ARBA00034003"/>
    </source>
</evidence>
<evidence type="ECO:0000256" key="3">
    <source>
        <dbReference type="ARBA" id="ARBA00022598"/>
    </source>
</evidence>
<dbReference type="GO" id="GO:0006281">
    <property type="term" value="P:DNA repair"/>
    <property type="evidence" value="ECO:0007669"/>
    <property type="project" value="InterPro"/>
</dbReference>
<name>A0AAU7YVC8_9BACT</name>
<dbReference type="GO" id="GO:0005524">
    <property type="term" value="F:ATP binding"/>
    <property type="evidence" value="ECO:0007669"/>
    <property type="project" value="InterPro"/>
</dbReference>
<dbReference type="GO" id="GO:0006310">
    <property type="term" value="P:DNA recombination"/>
    <property type="evidence" value="ECO:0007669"/>
    <property type="project" value="InterPro"/>
</dbReference>
<evidence type="ECO:0000256" key="1">
    <source>
        <dbReference type="ARBA" id="ARBA00007572"/>
    </source>
</evidence>
<evidence type="ECO:0000259" key="5">
    <source>
        <dbReference type="PROSITE" id="PS50160"/>
    </source>
</evidence>
<dbReference type="CDD" id="cd07906">
    <property type="entry name" value="Adenylation_DNA_ligase_LigD_LigC"/>
    <property type="match status" value="1"/>
</dbReference>
<dbReference type="AlphaFoldDB" id="A0AAU7YVC8"/>
<dbReference type="PANTHER" id="PTHR45674">
    <property type="entry name" value="DNA LIGASE 1/3 FAMILY MEMBER"/>
    <property type="match status" value="1"/>
</dbReference>
<geneLocation type="plasmid" evidence="6">
    <name>unnamed</name>
</geneLocation>
<feature type="domain" description="ATP-dependent DNA ligase family profile" evidence="5">
    <location>
        <begin position="103"/>
        <end position="225"/>
    </location>
</feature>
<dbReference type="Gene3D" id="3.30.1490.70">
    <property type="match status" value="1"/>
</dbReference>
<dbReference type="Gene3D" id="2.40.50.140">
    <property type="entry name" value="Nucleic acid-binding proteins"/>
    <property type="match status" value="1"/>
</dbReference>